<comment type="subunit">
    <text evidence="6">Interacts with MinD and FtsZ.</text>
</comment>
<evidence type="ECO:0000256" key="2">
    <source>
        <dbReference type="ARBA" id="ARBA00022618"/>
    </source>
</evidence>
<dbReference type="Gene3D" id="2.160.20.70">
    <property type="match status" value="1"/>
</dbReference>
<feature type="region of interest" description="Disordered" evidence="7">
    <location>
        <begin position="106"/>
        <end position="179"/>
    </location>
</feature>
<comment type="similarity">
    <text evidence="1 6">Belongs to the MinC family.</text>
</comment>
<dbReference type="GO" id="GO:0000902">
    <property type="term" value="P:cell morphogenesis"/>
    <property type="evidence" value="ECO:0007669"/>
    <property type="project" value="InterPro"/>
</dbReference>
<dbReference type="OrthoDB" id="9794530at2"/>
<dbReference type="InterPro" id="IPR013033">
    <property type="entry name" value="MinC"/>
</dbReference>
<feature type="domain" description="Septum formation inhibitor MinC C-terminal" evidence="8">
    <location>
        <begin position="177"/>
        <end position="279"/>
    </location>
</feature>
<feature type="compositionally biased region" description="Low complexity" evidence="7">
    <location>
        <begin position="126"/>
        <end position="140"/>
    </location>
</feature>
<dbReference type="Pfam" id="PF05209">
    <property type="entry name" value="MinC_N"/>
    <property type="match status" value="1"/>
</dbReference>
<evidence type="ECO:0000259" key="9">
    <source>
        <dbReference type="Pfam" id="PF05209"/>
    </source>
</evidence>
<accession>A0A8B6X4W5</accession>
<keyword evidence="2 6" id="KW-0132">Cell division</keyword>
<name>A0A8B6X4W5_9BURK</name>
<dbReference type="AlphaFoldDB" id="A0A8B6X4W5"/>
<feature type="domain" description="Septum formation inhibitor MinC N-terminal" evidence="9">
    <location>
        <begin position="9"/>
        <end position="78"/>
    </location>
</feature>
<protein>
    <recommendedName>
        <fullName evidence="6">Probable septum site-determining protein MinC</fullName>
    </recommendedName>
</protein>
<evidence type="ECO:0000256" key="6">
    <source>
        <dbReference type="HAMAP-Rule" id="MF_00267"/>
    </source>
</evidence>
<dbReference type="PANTHER" id="PTHR34108">
    <property type="entry name" value="SEPTUM SITE-DETERMINING PROTEIN MINC"/>
    <property type="match status" value="1"/>
</dbReference>
<evidence type="ECO:0000256" key="5">
    <source>
        <dbReference type="ARBA" id="ARBA00025606"/>
    </source>
</evidence>
<dbReference type="SUPFAM" id="SSF63848">
    <property type="entry name" value="Cell-division inhibitor MinC, C-terminal domain"/>
    <property type="match status" value="1"/>
</dbReference>
<dbReference type="GO" id="GO:0000917">
    <property type="term" value="P:division septum assembly"/>
    <property type="evidence" value="ECO:0007669"/>
    <property type="project" value="UniProtKB-KW"/>
</dbReference>
<dbReference type="NCBIfam" id="TIGR01222">
    <property type="entry name" value="minC"/>
    <property type="match status" value="1"/>
</dbReference>
<dbReference type="Proteomes" id="UP000675920">
    <property type="component" value="Unplaced"/>
</dbReference>
<dbReference type="RefSeq" id="WP_028311921.1">
    <property type="nucleotide sequence ID" value="NZ_AXWS01000014.1"/>
</dbReference>
<evidence type="ECO:0000256" key="1">
    <source>
        <dbReference type="ARBA" id="ARBA00006291"/>
    </source>
</evidence>
<dbReference type="Gene3D" id="3.30.70.260">
    <property type="match status" value="1"/>
</dbReference>
<evidence type="ECO:0000259" key="8">
    <source>
        <dbReference type="Pfam" id="PF03775"/>
    </source>
</evidence>
<reference evidence="11" key="2">
    <citation type="submission" date="2025-08" db="UniProtKB">
        <authorList>
            <consortium name="RefSeq"/>
        </authorList>
    </citation>
    <scope>IDENTIFICATION</scope>
</reference>
<dbReference type="HAMAP" id="MF_00267">
    <property type="entry name" value="MinC"/>
    <property type="match status" value="1"/>
</dbReference>
<organism evidence="10 11">
    <name type="scientific">Derxia gummosa DSM 723</name>
    <dbReference type="NCBI Taxonomy" id="1121388"/>
    <lineage>
        <taxon>Bacteria</taxon>
        <taxon>Pseudomonadati</taxon>
        <taxon>Pseudomonadota</taxon>
        <taxon>Betaproteobacteria</taxon>
        <taxon>Burkholderiales</taxon>
        <taxon>Alcaligenaceae</taxon>
        <taxon>Derxia</taxon>
    </lineage>
</organism>
<proteinExistence type="inferred from homology"/>
<keyword evidence="3 6" id="KW-0717">Septation</keyword>
<evidence type="ECO:0000256" key="7">
    <source>
        <dbReference type="SAM" id="MobiDB-lite"/>
    </source>
</evidence>
<dbReference type="PANTHER" id="PTHR34108:SF1">
    <property type="entry name" value="SEPTUM SITE-DETERMINING PROTEIN MINC"/>
    <property type="match status" value="1"/>
</dbReference>
<dbReference type="InterPro" id="IPR007874">
    <property type="entry name" value="MinC_N"/>
</dbReference>
<sequence>MSKTETAPFSIKSASFDAVRVVIATADLAELRAALASRLAAAGSFFDNDPVVVDTMALDERLDWPELIALLREYRMQPIGAVAVGENLLAAAEAGIAPLPLRAPVAPRGASAAGHEGRDGAALTPSGPATQADASAAPPATGGGVDPAGSVAPDASVTAQPVAADAHPPEPAPNTIVIDRPMRSGQRVYARGGDAVVIGLVSNGAEVIADGNVHIYGPLRGKAMAGARGDTTARVFCTHLDPELIGIAGVYRTTDTPLPPEVRGQLAQVRLDGDKLIVEPLRAQ</sequence>
<evidence type="ECO:0000313" key="10">
    <source>
        <dbReference type="Proteomes" id="UP000675920"/>
    </source>
</evidence>
<keyword evidence="4 6" id="KW-0131">Cell cycle</keyword>
<reference evidence="11" key="1">
    <citation type="journal article" date="2001" name="EMBO J.">
        <title>Crystal structure of the bacterial cell division inhibitor MinC.</title>
        <authorList>
            <person name="Cordell S.C."/>
            <person name="Anderson R.E."/>
            <person name="Lowe J."/>
        </authorList>
    </citation>
    <scope>NUCLEOTIDE SEQUENCE</scope>
</reference>
<dbReference type="InterPro" id="IPR005526">
    <property type="entry name" value="Septum_form_inhib_MinC_C"/>
</dbReference>
<comment type="function">
    <text evidence="5 6">Cell division inhibitor that blocks the formation of polar Z ring septums. Rapidly oscillates between the poles of the cell to destabilize FtsZ filaments that have formed before they mature into polar Z rings. Prevents FtsZ polymerization.</text>
</comment>
<evidence type="ECO:0000256" key="4">
    <source>
        <dbReference type="ARBA" id="ARBA00023306"/>
    </source>
</evidence>
<dbReference type="InterPro" id="IPR036145">
    <property type="entry name" value="MinC_C_sf"/>
</dbReference>
<dbReference type="Pfam" id="PF03775">
    <property type="entry name" value="MinC_C"/>
    <property type="match status" value="1"/>
</dbReference>
<gene>
    <name evidence="6 11" type="primary">minC</name>
</gene>
<dbReference type="GO" id="GO:0051302">
    <property type="term" value="P:regulation of cell division"/>
    <property type="evidence" value="ECO:0007669"/>
    <property type="project" value="InterPro"/>
</dbReference>
<evidence type="ECO:0000313" key="11">
    <source>
        <dbReference type="RefSeq" id="WP_028311921.1"/>
    </source>
</evidence>
<keyword evidence="10" id="KW-1185">Reference proteome</keyword>
<dbReference type="InterPro" id="IPR016098">
    <property type="entry name" value="CAP/MinC_C"/>
</dbReference>
<dbReference type="GO" id="GO:1901891">
    <property type="term" value="P:regulation of cell septum assembly"/>
    <property type="evidence" value="ECO:0007669"/>
    <property type="project" value="InterPro"/>
</dbReference>
<evidence type="ECO:0000256" key="3">
    <source>
        <dbReference type="ARBA" id="ARBA00023210"/>
    </source>
</evidence>